<evidence type="ECO:0000256" key="8">
    <source>
        <dbReference type="ARBA" id="ARBA00023125"/>
    </source>
</evidence>
<dbReference type="CDD" id="cd17992">
    <property type="entry name" value="DEXHc_RecG"/>
    <property type="match status" value="1"/>
</dbReference>
<evidence type="ECO:0000256" key="9">
    <source>
        <dbReference type="ARBA" id="ARBA00023172"/>
    </source>
</evidence>
<dbReference type="InterPro" id="IPR045562">
    <property type="entry name" value="RecG_dom3_C"/>
</dbReference>
<evidence type="ECO:0000256" key="10">
    <source>
        <dbReference type="ARBA" id="ARBA00023204"/>
    </source>
</evidence>
<dbReference type="SMART" id="SM00487">
    <property type="entry name" value="DEXDc"/>
    <property type="match status" value="1"/>
</dbReference>
<comment type="function">
    <text evidence="15">Plays a critical role in recombination and DNA repair. Helps process Holliday junction intermediates to mature products by catalyzing branch migration. Has replication fork regression activity, unwinds stalled or blocked replication forks to make a HJ that can be resolved. Has a DNA unwinding activity characteristic of a DNA helicase with 3'-5' polarity.</text>
</comment>
<reference evidence="18 19" key="1">
    <citation type="journal article" date="2016" name="Nat. Commun.">
        <title>Thousands of microbial genomes shed light on interconnected biogeochemical processes in an aquifer system.</title>
        <authorList>
            <person name="Anantharaman K."/>
            <person name="Brown C.T."/>
            <person name="Hug L.A."/>
            <person name="Sharon I."/>
            <person name="Castelle C.J."/>
            <person name="Probst A.J."/>
            <person name="Thomas B.C."/>
            <person name="Singh A."/>
            <person name="Wilkins M.J."/>
            <person name="Karaoz U."/>
            <person name="Brodie E.L."/>
            <person name="Williams K.H."/>
            <person name="Hubbard S.S."/>
            <person name="Banfield J.F."/>
        </authorList>
    </citation>
    <scope>NUCLEOTIDE SEQUENCE [LARGE SCALE GENOMIC DNA]</scope>
</reference>
<dbReference type="Pfam" id="PF19833">
    <property type="entry name" value="RecG_dom3_C"/>
    <property type="match status" value="1"/>
</dbReference>
<organism evidence="18 19">
    <name type="scientific">Candidatus Woykebacteria bacterium RIFCSPLOWO2_01_FULL_41_12</name>
    <dbReference type="NCBI Taxonomy" id="1802604"/>
    <lineage>
        <taxon>Bacteria</taxon>
        <taxon>Candidatus Woykeibacteriota</taxon>
    </lineage>
</organism>
<gene>
    <name evidence="18" type="ORF">A3A57_01705</name>
</gene>
<dbReference type="NCBIfam" id="NF008168">
    <property type="entry name" value="PRK10917.2-2"/>
    <property type="match status" value="1"/>
</dbReference>
<evidence type="ECO:0000256" key="11">
    <source>
        <dbReference type="ARBA" id="ARBA00023235"/>
    </source>
</evidence>
<dbReference type="InterPro" id="IPR001650">
    <property type="entry name" value="Helicase_C-like"/>
</dbReference>
<dbReference type="EC" id="5.6.2.4" evidence="13 15"/>
<dbReference type="CDD" id="cd04488">
    <property type="entry name" value="RecG_wedge_OBF"/>
    <property type="match status" value="1"/>
</dbReference>
<dbReference type="InterPro" id="IPR047112">
    <property type="entry name" value="RecG/Mfd"/>
</dbReference>
<dbReference type="GO" id="GO:0006281">
    <property type="term" value="P:DNA repair"/>
    <property type="evidence" value="ECO:0007669"/>
    <property type="project" value="UniProtKB-UniRule"/>
</dbReference>
<comment type="similarity">
    <text evidence="1 15">Belongs to the helicase family. RecG subfamily.</text>
</comment>
<comment type="catalytic activity">
    <reaction evidence="14 15">
        <text>ATP + H2O = ADP + phosphate + H(+)</text>
        <dbReference type="Rhea" id="RHEA:13065"/>
        <dbReference type="ChEBI" id="CHEBI:15377"/>
        <dbReference type="ChEBI" id="CHEBI:15378"/>
        <dbReference type="ChEBI" id="CHEBI:30616"/>
        <dbReference type="ChEBI" id="CHEBI:43474"/>
        <dbReference type="ChEBI" id="CHEBI:456216"/>
        <dbReference type="EC" id="5.6.2.4"/>
    </reaction>
</comment>
<evidence type="ECO:0000313" key="19">
    <source>
        <dbReference type="Proteomes" id="UP000179279"/>
    </source>
</evidence>
<dbReference type="InterPro" id="IPR011545">
    <property type="entry name" value="DEAD/DEAH_box_helicase_dom"/>
</dbReference>
<dbReference type="Pfam" id="PF17191">
    <property type="entry name" value="RecG_wedge"/>
    <property type="match status" value="1"/>
</dbReference>
<protein>
    <recommendedName>
        <fullName evidence="2 15">ATP-dependent DNA helicase RecG</fullName>
        <ecNumber evidence="13 15">5.6.2.4</ecNumber>
    </recommendedName>
</protein>
<evidence type="ECO:0000256" key="15">
    <source>
        <dbReference type="RuleBase" id="RU363016"/>
    </source>
</evidence>
<dbReference type="NCBIfam" id="NF008165">
    <property type="entry name" value="PRK10917.1-3"/>
    <property type="match status" value="1"/>
</dbReference>
<accession>A0A1G1WW44</accession>
<dbReference type="InterPro" id="IPR033454">
    <property type="entry name" value="RecG_wedge"/>
</dbReference>
<dbReference type="EMBL" id="MHDA01000030">
    <property type="protein sequence ID" value="OGY31570.1"/>
    <property type="molecule type" value="Genomic_DNA"/>
</dbReference>
<dbReference type="Proteomes" id="UP000179279">
    <property type="component" value="Unassembled WGS sequence"/>
</dbReference>
<dbReference type="PROSITE" id="PS51192">
    <property type="entry name" value="HELICASE_ATP_BIND_1"/>
    <property type="match status" value="1"/>
</dbReference>
<keyword evidence="3 15" id="KW-0547">Nucleotide-binding</keyword>
<dbReference type="GO" id="GO:0006310">
    <property type="term" value="P:DNA recombination"/>
    <property type="evidence" value="ECO:0007669"/>
    <property type="project" value="UniProtKB-UniRule"/>
</dbReference>
<dbReference type="Pfam" id="PF00271">
    <property type="entry name" value="Helicase_C"/>
    <property type="match status" value="1"/>
</dbReference>
<evidence type="ECO:0000256" key="3">
    <source>
        <dbReference type="ARBA" id="ARBA00022741"/>
    </source>
</evidence>
<comment type="caution">
    <text evidence="18">The sequence shown here is derived from an EMBL/GenBank/DDBJ whole genome shotgun (WGS) entry which is preliminary data.</text>
</comment>
<dbReference type="SMART" id="SM00490">
    <property type="entry name" value="HELICc"/>
    <property type="match status" value="1"/>
</dbReference>
<dbReference type="PROSITE" id="PS51194">
    <property type="entry name" value="HELICASE_CTER"/>
    <property type="match status" value="1"/>
</dbReference>
<keyword evidence="6 15" id="KW-0347">Helicase</keyword>
<evidence type="ECO:0000259" key="17">
    <source>
        <dbReference type="PROSITE" id="PS51194"/>
    </source>
</evidence>
<evidence type="ECO:0000259" key="16">
    <source>
        <dbReference type="PROSITE" id="PS51192"/>
    </source>
</evidence>
<dbReference type="PANTHER" id="PTHR47964">
    <property type="entry name" value="ATP-DEPENDENT DNA HELICASE HOMOLOG RECG, CHLOROPLASTIC"/>
    <property type="match status" value="1"/>
</dbReference>
<name>A0A1G1WW44_9BACT</name>
<keyword evidence="8" id="KW-0238">DNA-binding</keyword>
<keyword evidence="5 15" id="KW-0378">Hydrolase</keyword>
<dbReference type="Pfam" id="PF00270">
    <property type="entry name" value="DEAD"/>
    <property type="match status" value="1"/>
</dbReference>
<dbReference type="GO" id="GO:0003677">
    <property type="term" value="F:DNA binding"/>
    <property type="evidence" value="ECO:0007669"/>
    <property type="project" value="UniProtKB-KW"/>
</dbReference>
<dbReference type="AlphaFoldDB" id="A0A1G1WW44"/>
<dbReference type="Gene3D" id="3.40.50.300">
    <property type="entry name" value="P-loop containing nucleotide triphosphate hydrolases"/>
    <property type="match status" value="2"/>
</dbReference>
<dbReference type="GO" id="GO:0043138">
    <property type="term" value="F:3'-5' DNA helicase activity"/>
    <property type="evidence" value="ECO:0007669"/>
    <property type="project" value="UniProtKB-EC"/>
</dbReference>
<keyword evidence="7 15" id="KW-0067">ATP-binding</keyword>
<keyword evidence="9 15" id="KW-0233">DNA recombination</keyword>
<dbReference type="InterPro" id="IPR027417">
    <property type="entry name" value="P-loop_NTPase"/>
</dbReference>
<evidence type="ECO:0000256" key="13">
    <source>
        <dbReference type="ARBA" id="ARBA00034808"/>
    </source>
</evidence>
<dbReference type="InterPro" id="IPR004609">
    <property type="entry name" value="ATP-dep_DNA_helicase_RecG"/>
</dbReference>
<evidence type="ECO:0000256" key="5">
    <source>
        <dbReference type="ARBA" id="ARBA00022801"/>
    </source>
</evidence>
<keyword evidence="11" id="KW-0413">Isomerase</keyword>
<feature type="domain" description="Helicase C-terminal" evidence="17">
    <location>
        <begin position="446"/>
        <end position="607"/>
    </location>
</feature>
<evidence type="ECO:0000313" key="18">
    <source>
        <dbReference type="EMBL" id="OGY31570.1"/>
    </source>
</evidence>
<evidence type="ECO:0000256" key="1">
    <source>
        <dbReference type="ARBA" id="ARBA00007504"/>
    </source>
</evidence>
<dbReference type="SUPFAM" id="SSF52540">
    <property type="entry name" value="P-loop containing nucleoside triphosphate hydrolases"/>
    <property type="match status" value="2"/>
</dbReference>
<comment type="catalytic activity">
    <reaction evidence="12 15">
        <text>Couples ATP hydrolysis with the unwinding of duplex DNA by translocating in the 3'-5' direction.</text>
        <dbReference type="EC" id="5.6.2.4"/>
    </reaction>
</comment>
<dbReference type="InterPro" id="IPR012340">
    <property type="entry name" value="NA-bd_OB-fold"/>
</dbReference>
<feature type="domain" description="Helicase ATP-binding" evidence="16">
    <location>
        <begin position="276"/>
        <end position="427"/>
    </location>
</feature>
<evidence type="ECO:0000256" key="14">
    <source>
        <dbReference type="ARBA" id="ARBA00048988"/>
    </source>
</evidence>
<dbReference type="GO" id="GO:0005524">
    <property type="term" value="F:ATP binding"/>
    <property type="evidence" value="ECO:0007669"/>
    <property type="project" value="UniProtKB-KW"/>
</dbReference>
<dbReference type="PANTHER" id="PTHR47964:SF1">
    <property type="entry name" value="ATP-DEPENDENT DNA HELICASE HOMOLOG RECG, CHLOROPLASTIC"/>
    <property type="match status" value="1"/>
</dbReference>
<dbReference type="Gene3D" id="2.40.50.140">
    <property type="entry name" value="Nucleic acid-binding proteins"/>
    <property type="match status" value="1"/>
</dbReference>
<proteinExistence type="inferred from homology"/>
<dbReference type="NCBIfam" id="TIGR00643">
    <property type="entry name" value="recG"/>
    <property type="match status" value="1"/>
</dbReference>
<dbReference type="GO" id="GO:0016887">
    <property type="term" value="F:ATP hydrolysis activity"/>
    <property type="evidence" value="ECO:0007669"/>
    <property type="project" value="RHEA"/>
</dbReference>
<evidence type="ECO:0000256" key="6">
    <source>
        <dbReference type="ARBA" id="ARBA00022806"/>
    </source>
</evidence>
<sequence>MDLDTEIKELPKIGPILHSKLSRLKIRRIRDLIYHLPFRYDNIGAETKISNVTLGNMVSVRGEVTESKNIRTKYGKLLTIAKINDGTDSLNSVWFNQPFLLKTIRPGQRLSFAGKVDLFSHKPTLINPEYELEGQFDTKAIHTRGLIPIYPETSGLSSKWFRSKLREVLPIVLPKIEEFWPSEVLKRNSLIPIRQAIYNIHFPEKETQVASAKHRLAFDELVLIQLKASDRRKKWNQTGNGVKLSTPQEDILKLISNLPFTLTTAQKKSLKEILADIARKKPMNRLLQGDVGSGKTIVAAIASYVAFLNGYQIAFMAPTELLVLQHFNTIKSLLEPIGVKVGLKTASKKTKAGDFDIVLGTHSLISKKTEFKKLALVIIDEQHRFGVEQRALLRKKGLTPHVLTMTATPIPRSLALTLYGDLDISIMDELPPYRKKVKTFLVPKQKRNGAYEFIRKQVKSGRQVFIIFPLIETSETLITVKAATKEYEKLKNTVFPDLKVGLLHGRLASEEKEKIIGYFSKGKYDILVSTPVVEVGVDIPNATVMVIEGAERFGLASLHQLRGRVGRSSHQSFCLLFTESSSKTVTDRLSALEKTHSGLKLAELDLKLRGPGQIYGLAQSGIPELKIANIGDINLIKKTREEADYLFHKLKSSKLPTLKKMLGEESFVPPD</sequence>
<evidence type="ECO:0000256" key="7">
    <source>
        <dbReference type="ARBA" id="ARBA00022840"/>
    </source>
</evidence>
<evidence type="ECO:0000256" key="2">
    <source>
        <dbReference type="ARBA" id="ARBA00017846"/>
    </source>
</evidence>
<evidence type="ECO:0000256" key="12">
    <source>
        <dbReference type="ARBA" id="ARBA00034617"/>
    </source>
</evidence>
<dbReference type="SUPFAM" id="SSF50249">
    <property type="entry name" value="Nucleic acid-binding proteins"/>
    <property type="match status" value="1"/>
</dbReference>
<evidence type="ECO:0000256" key="4">
    <source>
        <dbReference type="ARBA" id="ARBA00022763"/>
    </source>
</evidence>
<keyword evidence="10 15" id="KW-0234">DNA repair</keyword>
<dbReference type="InterPro" id="IPR014001">
    <property type="entry name" value="Helicase_ATP-bd"/>
</dbReference>
<keyword evidence="4 15" id="KW-0227">DNA damage</keyword>